<evidence type="ECO:0000313" key="9">
    <source>
        <dbReference type="Proteomes" id="UP001158067"/>
    </source>
</evidence>
<keyword evidence="2" id="KW-0949">S-adenosyl-L-methionine</keyword>
<dbReference type="PANTHER" id="PTHR43728:SF1">
    <property type="entry name" value="FE-S OXIDOREDUCTASE"/>
    <property type="match status" value="1"/>
</dbReference>
<evidence type="ECO:0000256" key="3">
    <source>
        <dbReference type="ARBA" id="ARBA00022723"/>
    </source>
</evidence>
<organism evidence="8 9">
    <name type="scientific">Neorhodopirellula lusitana</name>
    <dbReference type="NCBI Taxonomy" id="445327"/>
    <lineage>
        <taxon>Bacteria</taxon>
        <taxon>Pseudomonadati</taxon>
        <taxon>Planctomycetota</taxon>
        <taxon>Planctomycetia</taxon>
        <taxon>Pirellulales</taxon>
        <taxon>Pirellulaceae</taxon>
        <taxon>Neorhodopirellula</taxon>
    </lineage>
</organism>
<feature type="domain" description="Radical SAM core" evidence="6">
    <location>
        <begin position="84"/>
        <end position="222"/>
    </location>
</feature>
<evidence type="ECO:0000256" key="5">
    <source>
        <dbReference type="ARBA" id="ARBA00023014"/>
    </source>
</evidence>
<dbReference type="CDD" id="cd01335">
    <property type="entry name" value="Radical_SAM"/>
    <property type="match status" value="1"/>
</dbReference>
<dbReference type="InterPro" id="IPR013785">
    <property type="entry name" value="Aldolase_TIM"/>
</dbReference>
<keyword evidence="4" id="KW-0408">Iron</keyword>
<dbReference type="InterPro" id="IPR024521">
    <property type="entry name" value="ArsS-like_C"/>
</dbReference>
<evidence type="ECO:0000256" key="4">
    <source>
        <dbReference type="ARBA" id="ARBA00023004"/>
    </source>
</evidence>
<evidence type="ECO:0000256" key="1">
    <source>
        <dbReference type="ARBA" id="ARBA00001966"/>
    </source>
</evidence>
<dbReference type="NCBIfam" id="TIGR04167">
    <property type="entry name" value="rSAM_SeCys"/>
    <property type="match status" value="1"/>
</dbReference>
<comment type="caution">
    <text evidence="8">The sequence shown here is derived from an EMBL/GenBank/DDBJ whole genome shotgun (WGS) entry which is preliminary data.</text>
</comment>
<dbReference type="SFLD" id="SFLDG01067">
    <property type="entry name" value="SPASM/twitch_domain_containing"/>
    <property type="match status" value="1"/>
</dbReference>
<dbReference type="EMBL" id="FXUG01000003">
    <property type="protein sequence ID" value="SMP50388.1"/>
    <property type="molecule type" value="Genomic_DNA"/>
</dbReference>
<dbReference type="RefSeq" id="WP_283431898.1">
    <property type="nucleotide sequence ID" value="NZ_FXUG01000003.1"/>
</dbReference>
<proteinExistence type="predicted"/>
<gene>
    <name evidence="8" type="ORF">SAMN06265222_10388</name>
</gene>
<dbReference type="Gene3D" id="3.20.20.70">
    <property type="entry name" value="Aldolase class I"/>
    <property type="match status" value="1"/>
</dbReference>
<keyword evidence="9" id="KW-1185">Reference proteome</keyword>
<evidence type="ECO:0000313" key="8">
    <source>
        <dbReference type="EMBL" id="SMP50388.1"/>
    </source>
</evidence>
<dbReference type="InterPro" id="IPR007197">
    <property type="entry name" value="rSAM"/>
</dbReference>
<dbReference type="SFLD" id="SFLDS00029">
    <property type="entry name" value="Radical_SAM"/>
    <property type="match status" value="1"/>
</dbReference>
<reference evidence="8 9" key="1">
    <citation type="submission" date="2017-05" db="EMBL/GenBank/DDBJ databases">
        <authorList>
            <person name="Varghese N."/>
            <person name="Submissions S."/>
        </authorList>
    </citation>
    <scope>NUCLEOTIDE SEQUENCE [LARGE SCALE GENOMIC DNA]</scope>
    <source>
        <strain evidence="8 9">DSM 25457</strain>
    </source>
</reference>
<evidence type="ECO:0000259" key="7">
    <source>
        <dbReference type="Pfam" id="PF12345"/>
    </source>
</evidence>
<accession>A0ABY1Q059</accession>
<dbReference type="Pfam" id="PF12345">
    <property type="entry name" value="DUF3641"/>
    <property type="match status" value="1"/>
</dbReference>
<name>A0ABY1Q059_9BACT</name>
<dbReference type="PANTHER" id="PTHR43728">
    <property type="entry name" value="SLR0304 PROTEIN"/>
    <property type="match status" value="1"/>
</dbReference>
<keyword evidence="3" id="KW-0479">Metal-binding</keyword>
<feature type="domain" description="Arsenosugar biosynthesis radical SAM protein ArsS-like C-terminal" evidence="7">
    <location>
        <begin position="240"/>
        <end position="374"/>
    </location>
</feature>
<dbReference type="InterPro" id="IPR026351">
    <property type="entry name" value="rSAM_ArsS-like"/>
</dbReference>
<sequence length="380" mass="42218">MASPRSHRHSPQHLEPNVQLTLLRQKAELANAVKQREVLESAISTKGPAVQDGSAKPSLPFFNQQLTLNGLAPLQATGIEVLQINVGKVCNQTCSHCHVDAGPDRRENMSRETAEAIIDVLAATEIPTLDITGGAPEMNPHFRWIVEQASALGRRVIDRCNLTILMANGFKDLPEFLATHNVQVVASLPCYLEENCDSQRGDGVFRRSIDALRRLNSLGYGVPGSGRTLSLVYNPIGPALPPDQSKLETTYRDELKSRYDIVFTELHTITNLPISRFLDELLQSNKYEEYMQTLVDHFNPQTVSGVMCRTMLSVDWQGRLFDCDFNQMLDMPLSDDRPTHIQDFDEQLLSNRMIQTGRHCFGCTAGSGSSCQGAVITHTT</sequence>
<dbReference type="Pfam" id="PF04055">
    <property type="entry name" value="Radical_SAM"/>
    <property type="match status" value="1"/>
</dbReference>
<keyword evidence="5" id="KW-0411">Iron-sulfur</keyword>
<comment type="cofactor">
    <cofactor evidence="1">
        <name>[4Fe-4S] cluster</name>
        <dbReference type="ChEBI" id="CHEBI:49883"/>
    </cofactor>
</comment>
<dbReference type="SUPFAM" id="SSF102114">
    <property type="entry name" value="Radical SAM enzymes"/>
    <property type="match status" value="1"/>
</dbReference>
<protein>
    <submittedName>
        <fullName evidence="8">Radical SAM/Cys-rich domain-containing protein</fullName>
    </submittedName>
</protein>
<evidence type="ECO:0000256" key="2">
    <source>
        <dbReference type="ARBA" id="ARBA00022691"/>
    </source>
</evidence>
<dbReference type="Proteomes" id="UP001158067">
    <property type="component" value="Unassembled WGS sequence"/>
</dbReference>
<dbReference type="InterPro" id="IPR058240">
    <property type="entry name" value="rSAM_sf"/>
</dbReference>
<evidence type="ECO:0000259" key="6">
    <source>
        <dbReference type="Pfam" id="PF04055"/>
    </source>
</evidence>